<sequence>MHTLLTAPNNEYLNYNEFSLFDYLINKGFDDLDLKIKTQTFRKGTYIYQPPANQGYVYEIVTGAVKLGSYTETGTEFVHDIIHTGDYFGNLKYLNNQFFEFSKTLVSSTIRMYKLDFFKEIVPQDSFLAEWFMSYLVKRWCQSEKKIKIIKEKDLQHKIKSLRSLYNLPIIDADNETYNLYDLLTQQELGDIAGASRQTISLAQKL</sequence>
<evidence type="ECO:0000259" key="1">
    <source>
        <dbReference type="PROSITE" id="PS50042"/>
    </source>
</evidence>
<comment type="caution">
    <text evidence="2">The sequence shown here is derived from an EMBL/GenBank/DDBJ whole genome shotgun (WGS) entry which is preliminary data.</text>
</comment>
<dbReference type="OrthoDB" id="667966at2"/>
<dbReference type="Pfam" id="PF00027">
    <property type="entry name" value="cNMP_binding"/>
    <property type="match status" value="1"/>
</dbReference>
<name>A0A4Q0P792_9FLAO</name>
<dbReference type="Gene3D" id="2.60.120.10">
    <property type="entry name" value="Jelly Rolls"/>
    <property type="match status" value="1"/>
</dbReference>
<accession>A0A4Q0P792</accession>
<organism evidence="2 3">
    <name type="scientific">Leeuwenhoekiella aequorea</name>
    <dbReference type="NCBI Taxonomy" id="283736"/>
    <lineage>
        <taxon>Bacteria</taxon>
        <taxon>Pseudomonadati</taxon>
        <taxon>Bacteroidota</taxon>
        <taxon>Flavobacteriia</taxon>
        <taxon>Flavobacteriales</taxon>
        <taxon>Flavobacteriaceae</taxon>
        <taxon>Leeuwenhoekiella</taxon>
    </lineage>
</organism>
<reference evidence="2 3" key="1">
    <citation type="submission" date="2018-07" db="EMBL/GenBank/DDBJ databases">
        <title>Leeuwenhoekiella genomics.</title>
        <authorList>
            <person name="Tahon G."/>
            <person name="Willems A."/>
        </authorList>
    </citation>
    <scope>NUCLEOTIDE SEQUENCE [LARGE SCALE GENOMIC DNA]</scope>
    <source>
        <strain evidence="2 3">LMG 22550</strain>
    </source>
</reference>
<dbReference type="Proteomes" id="UP000289238">
    <property type="component" value="Unassembled WGS sequence"/>
</dbReference>
<evidence type="ECO:0000313" key="3">
    <source>
        <dbReference type="Proteomes" id="UP000289238"/>
    </source>
</evidence>
<evidence type="ECO:0000313" key="2">
    <source>
        <dbReference type="EMBL" id="RXG22554.1"/>
    </source>
</evidence>
<dbReference type="EMBL" id="QOVM01000003">
    <property type="protein sequence ID" value="RXG22554.1"/>
    <property type="molecule type" value="Genomic_DNA"/>
</dbReference>
<gene>
    <name evidence="2" type="ORF">DSM00_1653</name>
</gene>
<dbReference type="AlphaFoldDB" id="A0A4Q0P792"/>
<dbReference type="SUPFAM" id="SSF51206">
    <property type="entry name" value="cAMP-binding domain-like"/>
    <property type="match status" value="1"/>
</dbReference>
<dbReference type="InterPro" id="IPR018490">
    <property type="entry name" value="cNMP-bd_dom_sf"/>
</dbReference>
<protein>
    <submittedName>
        <fullName evidence="2">CRP-like cAMP-binding protein</fullName>
    </submittedName>
</protein>
<dbReference type="InterPro" id="IPR014710">
    <property type="entry name" value="RmlC-like_jellyroll"/>
</dbReference>
<dbReference type="InterPro" id="IPR000595">
    <property type="entry name" value="cNMP-bd_dom"/>
</dbReference>
<dbReference type="RefSeq" id="WP_128757544.1">
    <property type="nucleotide sequence ID" value="NZ_QOVM01000003.1"/>
</dbReference>
<dbReference type="CDD" id="cd00038">
    <property type="entry name" value="CAP_ED"/>
    <property type="match status" value="1"/>
</dbReference>
<keyword evidence="3" id="KW-1185">Reference proteome</keyword>
<dbReference type="PROSITE" id="PS50042">
    <property type="entry name" value="CNMP_BINDING_3"/>
    <property type="match status" value="1"/>
</dbReference>
<feature type="domain" description="Cyclic nucleotide-binding" evidence="1">
    <location>
        <begin position="20"/>
        <end position="116"/>
    </location>
</feature>
<proteinExistence type="predicted"/>